<evidence type="ECO:0000313" key="8">
    <source>
        <dbReference type="Proteomes" id="UP000030302"/>
    </source>
</evidence>
<dbReference type="KEGG" id="care:LT85_2728"/>
<protein>
    <submittedName>
        <fullName evidence="7">Glycosyl transferase / Lysophospholipid acyltransferase</fullName>
    </submittedName>
</protein>
<keyword evidence="5" id="KW-0472">Membrane</keyword>
<evidence type="ECO:0000256" key="1">
    <source>
        <dbReference type="ARBA" id="ARBA00004533"/>
    </source>
</evidence>
<keyword evidence="3" id="KW-0997">Cell inner membrane</keyword>
<dbReference type="GO" id="GO:0016746">
    <property type="term" value="F:acyltransferase activity"/>
    <property type="evidence" value="ECO:0007669"/>
    <property type="project" value="UniProtKB-KW"/>
</dbReference>
<accession>A0A0A1FBI4</accession>
<name>A0A0A1FBI4_9BURK</name>
<evidence type="ECO:0000256" key="5">
    <source>
        <dbReference type="ARBA" id="ARBA00023136"/>
    </source>
</evidence>
<dbReference type="InterPro" id="IPR014548">
    <property type="entry name" value="Ac_Trasf"/>
</dbReference>
<evidence type="ECO:0000256" key="3">
    <source>
        <dbReference type="ARBA" id="ARBA00022519"/>
    </source>
</evidence>
<dbReference type="RefSeq" id="WP_038489564.1">
    <property type="nucleotide sequence ID" value="NZ_CP009962.1"/>
</dbReference>
<dbReference type="Proteomes" id="UP000030302">
    <property type="component" value="Chromosome"/>
</dbReference>
<keyword evidence="6 7" id="KW-0012">Acyltransferase</keyword>
<reference evidence="8" key="1">
    <citation type="journal article" date="2014" name="Soil Biol. Biochem.">
        <title>Structure and function of bacterial communities in ageing soils: Insights from the Mendocino ecological staircase.</title>
        <authorList>
            <person name="Uroz S."/>
            <person name="Tech J.J."/>
            <person name="Sawaya N.A."/>
            <person name="Frey-Klett P."/>
            <person name="Leveau J.H.J."/>
        </authorList>
    </citation>
    <scope>NUCLEOTIDE SEQUENCE [LARGE SCALE GENOMIC DNA]</scope>
    <source>
        <strain evidence="8">Cal35</strain>
    </source>
</reference>
<dbReference type="InterPro" id="IPR004960">
    <property type="entry name" value="LipA_acyltrans"/>
</dbReference>
<proteinExistence type="predicted"/>
<evidence type="ECO:0000256" key="6">
    <source>
        <dbReference type="ARBA" id="ARBA00023315"/>
    </source>
</evidence>
<dbReference type="GO" id="GO:0009247">
    <property type="term" value="P:glycolipid biosynthetic process"/>
    <property type="evidence" value="ECO:0007669"/>
    <property type="project" value="UniProtKB-ARBA"/>
</dbReference>
<dbReference type="HOGENOM" id="CLU_049421_2_1_4"/>
<dbReference type="PANTHER" id="PTHR30606">
    <property type="entry name" value="LIPID A BIOSYNTHESIS LAUROYL ACYLTRANSFERASE"/>
    <property type="match status" value="1"/>
</dbReference>
<evidence type="ECO:0000256" key="2">
    <source>
        <dbReference type="ARBA" id="ARBA00022475"/>
    </source>
</evidence>
<dbReference type="Pfam" id="PF03279">
    <property type="entry name" value="Lip_A_acyltrans"/>
    <property type="match status" value="1"/>
</dbReference>
<dbReference type="GO" id="GO:0005886">
    <property type="term" value="C:plasma membrane"/>
    <property type="evidence" value="ECO:0007669"/>
    <property type="project" value="UniProtKB-SubCell"/>
</dbReference>
<keyword evidence="4 7" id="KW-0808">Transferase</keyword>
<dbReference type="PIRSF" id="PIRSF028561">
    <property type="entry name" value="Ac_Trasf"/>
    <property type="match status" value="1"/>
</dbReference>
<comment type="subcellular location">
    <subcellularLocation>
        <location evidence="1">Cell inner membrane</location>
    </subcellularLocation>
</comment>
<dbReference type="OrthoDB" id="9808633at2"/>
<organism evidence="7 8">
    <name type="scientific">Collimonas arenae</name>
    <dbReference type="NCBI Taxonomy" id="279058"/>
    <lineage>
        <taxon>Bacteria</taxon>
        <taxon>Pseudomonadati</taxon>
        <taxon>Pseudomonadota</taxon>
        <taxon>Betaproteobacteria</taxon>
        <taxon>Burkholderiales</taxon>
        <taxon>Oxalobacteraceae</taxon>
        <taxon>Collimonas</taxon>
    </lineage>
</organism>
<keyword evidence="2" id="KW-1003">Cell membrane</keyword>
<dbReference type="EMBL" id="CP009962">
    <property type="protein sequence ID" value="AIY41886.1"/>
    <property type="molecule type" value="Genomic_DNA"/>
</dbReference>
<dbReference type="PANTHER" id="PTHR30606:SF9">
    <property type="entry name" value="LIPID A BIOSYNTHESIS LAUROYLTRANSFERASE"/>
    <property type="match status" value="1"/>
</dbReference>
<gene>
    <name evidence="7" type="ORF">LT85_2728</name>
</gene>
<keyword evidence="8" id="KW-1185">Reference proteome</keyword>
<evidence type="ECO:0000313" key="7">
    <source>
        <dbReference type="EMBL" id="AIY41886.1"/>
    </source>
</evidence>
<dbReference type="STRING" id="279058.LT85_2728"/>
<evidence type="ECO:0000256" key="4">
    <source>
        <dbReference type="ARBA" id="ARBA00022679"/>
    </source>
</evidence>
<dbReference type="CDD" id="cd07984">
    <property type="entry name" value="LPLAT_LABLAT-like"/>
    <property type="match status" value="1"/>
</dbReference>
<sequence>MNAGQPPPHHWAQINEASFVGGMRLLFWIYRIAGRWPFRLALYPVLGWYLFSKPAARQASIAYLQRLRTFDPLAVSVNRIRPGLRGVFQHFAAFAENILDKMLLWGGLFKTADVTSFGREQMLENIQAQRGGLLVCAHLGNLELCRVLSRQRKALRITVLVHTKHAQAFNRLLAKLDPDSQLNLMQVSEMTPATAMILAEKVGRGEFVAIAGDRIPVSAAPRVARASFLGQTAAFPVGPYVLASLLQCPVYLLFSMTRNGHSECHFELFRETVRLPRKNRDQVLSELAAAYAARLEHFCLRAPLQWFNFYDFWQLTGYKDASR</sequence>
<dbReference type="AlphaFoldDB" id="A0A0A1FBI4"/>